<keyword evidence="5 10" id="KW-0808">Transferase</keyword>
<dbReference type="Gene3D" id="3.10.150.10">
    <property type="entry name" value="DNA Polymerase III, subunit A, domain 2"/>
    <property type="match status" value="1"/>
</dbReference>
<dbReference type="GO" id="GO:0009360">
    <property type="term" value="C:DNA polymerase III complex"/>
    <property type="evidence" value="ECO:0007669"/>
    <property type="project" value="InterPro"/>
</dbReference>
<dbReference type="FunFam" id="3.10.150.10:FF:000002">
    <property type="entry name" value="Beta sliding clamp"/>
    <property type="match status" value="1"/>
</dbReference>
<dbReference type="GO" id="GO:0005737">
    <property type="term" value="C:cytoplasm"/>
    <property type="evidence" value="ECO:0007669"/>
    <property type="project" value="UniProtKB-SubCell"/>
</dbReference>
<evidence type="ECO:0000256" key="7">
    <source>
        <dbReference type="ARBA" id="ARBA00022705"/>
    </source>
</evidence>
<dbReference type="PANTHER" id="PTHR30478:SF0">
    <property type="entry name" value="BETA SLIDING CLAMP"/>
    <property type="match status" value="1"/>
</dbReference>
<comment type="caution">
    <text evidence="14">The sequence shown here is derived from an EMBL/GenBank/DDBJ whole genome shotgun (WGS) entry which is preliminary data.</text>
</comment>
<dbReference type="GO" id="GO:0003677">
    <property type="term" value="F:DNA binding"/>
    <property type="evidence" value="ECO:0007669"/>
    <property type="project" value="UniProtKB-UniRule"/>
</dbReference>
<dbReference type="FunFam" id="3.10.150.10:FF:000003">
    <property type="entry name" value="Beta sliding clamp"/>
    <property type="match status" value="1"/>
</dbReference>
<evidence type="ECO:0000256" key="1">
    <source>
        <dbReference type="ARBA" id="ARBA00004496"/>
    </source>
</evidence>
<evidence type="ECO:0000259" key="12">
    <source>
        <dbReference type="Pfam" id="PF02767"/>
    </source>
</evidence>
<reference evidence="14 15" key="1">
    <citation type="submission" date="2016-04" db="EMBL/GenBank/DDBJ databases">
        <title>ATOL: Assembling a taxonomically balanced genome-scale reconstruction of the evolutionary history of the Enterobacteriaceae.</title>
        <authorList>
            <person name="Plunkett G.III."/>
            <person name="Neeno-Eckwall E.C."/>
            <person name="Glasner J.D."/>
            <person name="Perna N.T."/>
        </authorList>
    </citation>
    <scope>NUCLEOTIDE SEQUENCE [LARGE SCALE GENOMIC DNA]</scope>
    <source>
        <strain evidence="14 15">ATCC 19692</strain>
    </source>
</reference>
<evidence type="ECO:0000256" key="10">
    <source>
        <dbReference type="PIRNR" id="PIRNR000804"/>
    </source>
</evidence>
<evidence type="ECO:0000256" key="2">
    <source>
        <dbReference type="ARBA" id="ARBA00010752"/>
    </source>
</evidence>
<dbReference type="InterPro" id="IPR022634">
    <property type="entry name" value="DNA_polIII_beta_N"/>
</dbReference>
<dbReference type="Gene3D" id="3.70.10.10">
    <property type="match status" value="1"/>
</dbReference>
<comment type="function">
    <text evidence="10">Confers DNA tethering and processivity to DNA polymerases and other proteins. Acts as a clamp, forming a ring around DNA (a reaction catalyzed by the clamp-loading complex) which diffuses in an ATP-independent manner freely and bidirectionally along dsDNA. Initially characterized for its ability to contact the catalytic subunit of DNA polymerase III (Pol III), a complex, multichain enzyme responsible for most of the replicative synthesis in bacteria; Pol III exhibits 3'-5' exonuclease proofreading activity. The beta chain is required for initiation of replication as well as for processivity of DNA replication.</text>
</comment>
<organism evidence="14 15">
    <name type="scientific">Proteus myxofaciens ATCC 19692</name>
    <dbReference type="NCBI Taxonomy" id="1354337"/>
    <lineage>
        <taxon>Bacteria</taxon>
        <taxon>Pseudomonadati</taxon>
        <taxon>Pseudomonadota</taxon>
        <taxon>Gammaproteobacteria</taxon>
        <taxon>Enterobacterales</taxon>
        <taxon>Morganellaceae</taxon>
        <taxon>Proteus</taxon>
    </lineage>
</organism>
<evidence type="ECO:0000313" key="14">
    <source>
        <dbReference type="EMBL" id="OAT28629.1"/>
    </source>
</evidence>
<feature type="domain" description="DNA polymerase III beta sliding clamp C-terminal" evidence="13">
    <location>
        <begin position="246"/>
        <end position="366"/>
    </location>
</feature>
<evidence type="ECO:0000256" key="5">
    <source>
        <dbReference type="ARBA" id="ARBA00022679"/>
    </source>
</evidence>
<feature type="domain" description="DNA polymerase III beta sliding clamp central" evidence="12">
    <location>
        <begin position="129"/>
        <end position="244"/>
    </location>
</feature>
<dbReference type="InterPro" id="IPR046938">
    <property type="entry name" value="DNA_clamp_sf"/>
</dbReference>
<dbReference type="GO" id="GO:0008408">
    <property type="term" value="F:3'-5' exonuclease activity"/>
    <property type="evidence" value="ECO:0007669"/>
    <property type="project" value="InterPro"/>
</dbReference>
<evidence type="ECO:0000256" key="6">
    <source>
        <dbReference type="ARBA" id="ARBA00022695"/>
    </source>
</evidence>
<name>A0A198FVX5_9GAMM</name>
<evidence type="ECO:0000256" key="3">
    <source>
        <dbReference type="ARBA" id="ARBA00021035"/>
    </source>
</evidence>
<comment type="similarity">
    <text evidence="2 10">Belongs to the beta sliding clamp family.</text>
</comment>
<protein>
    <recommendedName>
        <fullName evidence="3 10">Beta sliding clamp</fullName>
    </recommendedName>
</protein>
<evidence type="ECO:0000256" key="9">
    <source>
        <dbReference type="ARBA" id="ARBA00023125"/>
    </source>
</evidence>
<dbReference type="STRING" id="1354337.M983_1685"/>
<keyword evidence="8 10" id="KW-0239">DNA-directed DNA polymerase</keyword>
<keyword evidence="4 10" id="KW-0963">Cytoplasm</keyword>
<dbReference type="RefSeq" id="WP_066749657.1">
    <property type="nucleotide sequence ID" value="NZ_LXEN01000081.1"/>
</dbReference>
<comment type="subunit">
    <text evidence="10">Forms a ring-shaped head-to-tail homodimer around DNA.</text>
</comment>
<dbReference type="GO" id="GO:0003887">
    <property type="term" value="F:DNA-directed DNA polymerase activity"/>
    <property type="evidence" value="ECO:0007669"/>
    <property type="project" value="UniProtKB-UniRule"/>
</dbReference>
<keyword evidence="9" id="KW-0238">DNA-binding</keyword>
<dbReference type="PATRIC" id="fig|1354337.4.peg.1732"/>
<evidence type="ECO:0000313" key="15">
    <source>
        <dbReference type="Proteomes" id="UP000094023"/>
    </source>
</evidence>
<dbReference type="PIRSF" id="PIRSF000804">
    <property type="entry name" value="DNA_pol_III_b"/>
    <property type="match status" value="1"/>
</dbReference>
<dbReference type="Pfam" id="PF02767">
    <property type="entry name" value="DNA_pol3_beta_2"/>
    <property type="match status" value="1"/>
</dbReference>
<dbReference type="EMBL" id="LXEN01000081">
    <property type="protein sequence ID" value="OAT28629.1"/>
    <property type="molecule type" value="Genomic_DNA"/>
</dbReference>
<dbReference type="Proteomes" id="UP000094023">
    <property type="component" value="Unassembled WGS sequence"/>
</dbReference>
<evidence type="ECO:0000256" key="8">
    <source>
        <dbReference type="ARBA" id="ARBA00022932"/>
    </source>
</evidence>
<keyword evidence="15" id="KW-1185">Reference proteome</keyword>
<dbReference type="SUPFAM" id="SSF55979">
    <property type="entry name" value="DNA clamp"/>
    <property type="match status" value="3"/>
</dbReference>
<keyword evidence="7 10" id="KW-0235">DNA replication</keyword>
<evidence type="ECO:0000259" key="11">
    <source>
        <dbReference type="Pfam" id="PF00712"/>
    </source>
</evidence>
<evidence type="ECO:0000256" key="4">
    <source>
        <dbReference type="ARBA" id="ARBA00022490"/>
    </source>
</evidence>
<dbReference type="AlphaFoldDB" id="A0A198FVX5"/>
<dbReference type="GO" id="GO:0042802">
    <property type="term" value="F:identical protein binding"/>
    <property type="evidence" value="ECO:0007669"/>
    <property type="project" value="UniProtKB-ARBA"/>
</dbReference>
<keyword evidence="6 10" id="KW-0548">Nucleotidyltransferase</keyword>
<dbReference type="Pfam" id="PF00712">
    <property type="entry name" value="DNA_pol3_beta"/>
    <property type="match status" value="1"/>
</dbReference>
<accession>A0A198FVX5</accession>
<dbReference type="OrthoDB" id="8421503at2"/>
<dbReference type="PANTHER" id="PTHR30478">
    <property type="entry name" value="DNA POLYMERASE III SUBUNIT BETA"/>
    <property type="match status" value="1"/>
</dbReference>
<dbReference type="InterPro" id="IPR022635">
    <property type="entry name" value="DNA_polIII_beta_C"/>
</dbReference>
<dbReference type="CDD" id="cd00140">
    <property type="entry name" value="beta_clamp"/>
    <property type="match status" value="1"/>
</dbReference>
<dbReference type="GO" id="GO:0006271">
    <property type="term" value="P:DNA strand elongation involved in DNA replication"/>
    <property type="evidence" value="ECO:0007669"/>
    <property type="project" value="TreeGrafter"/>
</dbReference>
<dbReference type="Pfam" id="PF02768">
    <property type="entry name" value="DNA_pol3_beta_3"/>
    <property type="match status" value="1"/>
</dbReference>
<dbReference type="NCBIfam" id="TIGR00663">
    <property type="entry name" value="dnan"/>
    <property type="match status" value="1"/>
</dbReference>
<proteinExistence type="inferred from homology"/>
<dbReference type="InterPro" id="IPR022637">
    <property type="entry name" value="DNA_polIII_beta_cen"/>
</dbReference>
<sequence>MKFIIEREQLLKPLQQVSGPLSGRPTLPILGNLLLKVTDNALLITGTDLEMEMMARVELSQSHENGATTVPARKFFDIWRGLPDGAEISVELDGERLLVRSGRSRFSLSTLPATDFPNLDDWQSDVEFTLPQATLKRLIESTQFSMAHQDVRYYLNGMLFETENTELRTVATDGHRLAVCSMDIGQSLPGHSVIVPRKGVIELMRLLDGSGESLLQLQIGSNNLRAHVGDFIFTSKLVDGRFPDYRRVLPKNPTKAVIAGCDILKQAFSRAAILSNEKFRGVRINLTNGQLKITANNPEQEEAEEIVDVQYQGEDMEIGFNVSYLLDVLNTLKCEDVKLLLTDAVSSVQVENEASSAAAYVVMPMRL</sequence>
<feature type="domain" description="DNA polymerase III beta sliding clamp N-terminal" evidence="11">
    <location>
        <begin position="1"/>
        <end position="120"/>
    </location>
</feature>
<dbReference type="FunFam" id="3.10.150.10:FF:000001">
    <property type="entry name" value="Beta sliding clamp"/>
    <property type="match status" value="1"/>
</dbReference>
<evidence type="ECO:0000259" key="13">
    <source>
        <dbReference type="Pfam" id="PF02768"/>
    </source>
</evidence>
<gene>
    <name evidence="14" type="ORF">M983_1685</name>
</gene>
<dbReference type="InterPro" id="IPR001001">
    <property type="entry name" value="DNA_polIII_beta"/>
</dbReference>
<comment type="subcellular location">
    <subcellularLocation>
        <location evidence="1 10">Cytoplasm</location>
    </subcellularLocation>
</comment>
<dbReference type="SMART" id="SM00480">
    <property type="entry name" value="POL3Bc"/>
    <property type="match status" value="1"/>
</dbReference>